<feature type="domain" description="UbiC transcription regulator-associated" evidence="2">
    <location>
        <begin position="119"/>
        <end position="259"/>
    </location>
</feature>
<gene>
    <name evidence="3" type="ORF">Q8A49_01190</name>
</gene>
<dbReference type="Gene3D" id="1.10.10.10">
    <property type="entry name" value="Winged helix-like DNA-binding domain superfamily/Winged helix DNA-binding domain"/>
    <property type="match status" value="1"/>
</dbReference>
<dbReference type="SMART" id="SM00866">
    <property type="entry name" value="UTRA"/>
    <property type="match status" value="1"/>
</dbReference>
<feature type="region of interest" description="Disordered" evidence="1">
    <location>
        <begin position="66"/>
        <end position="94"/>
    </location>
</feature>
<evidence type="ECO:0000313" key="3">
    <source>
        <dbReference type="EMBL" id="MEE2049108.1"/>
    </source>
</evidence>
<accession>A0ABU7KIJ9</accession>
<dbReference type="InterPro" id="IPR050679">
    <property type="entry name" value="Bact_HTH_transcr_reg"/>
</dbReference>
<dbReference type="RefSeq" id="WP_330156410.1">
    <property type="nucleotide sequence ID" value="NZ_BAAAJA010000013.1"/>
</dbReference>
<dbReference type="InterPro" id="IPR009057">
    <property type="entry name" value="Homeodomain-like_sf"/>
</dbReference>
<dbReference type="Proteomes" id="UP001348641">
    <property type="component" value="Unassembled WGS sequence"/>
</dbReference>
<dbReference type="Pfam" id="PF07702">
    <property type="entry name" value="UTRA"/>
    <property type="match status" value="1"/>
</dbReference>
<dbReference type="EMBL" id="JAUUCC010000002">
    <property type="protein sequence ID" value="MEE2049108.1"/>
    <property type="molecule type" value="Genomic_DNA"/>
</dbReference>
<proteinExistence type="predicted"/>
<dbReference type="InterPro" id="IPR011663">
    <property type="entry name" value="UTRA"/>
</dbReference>
<name>A0ABU7KIJ9_9ACTN</name>
<dbReference type="PANTHER" id="PTHR44846">
    <property type="entry name" value="MANNOSYL-D-GLYCERATE TRANSPORT/METABOLISM SYSTEM REPRESSOR MNGR-RELATED"/>
    <property type="match status" value="1"/>
</dbReference>
<dbReference type="SUPFAM" id="SSF64288">
    <property type="entry name" value="Chorismate lyase-like"/>
    <property type="match status" value="1"/>
</dbReference>
<evidence type="ECO:0000259" key="2">
    <source>
        <dbReference type="SMART" id="SM00866"/>
    </source>
</evidence>
<organism evidence="3 4">
    <name type="scientific">Nocardiopsis tropica</name>
    <dbReference type="NCBI Taxonomy" id="109330"/>
    <lineage>
        <taxon>Bacteria</taxon>
        <taxon>Bacillati</taxon>
        <taxon>Actinomycetota</taxon>
        <taxon>Actinomycetes</taxon>
        <taxon>Streptosporangiales</taxon>
        <taxon>Nocardiopsidaceae</taxon>
        <taxon>Nocardiopsis</taxon>
    </lineage>
</organism>
<comment type="caution">
    <text evidence="3">The sequence shown here is derived from an EMBL/GenBank/DDBJ whole genome shotgun (WGS) entry which is preliminary data.</text>
</comment>
<dbReference type="Gene3D" id="3.40.1410.10">
    <property type="entry name" value="Chorismate lyase-like"/>
    <property type="match status" value="1"/>
</dbReference>
<sequence length="271" mass="29546">MDARTLHDIAAMPDPLERARAVSAAMTSLQGQSVELSRIRRTAIVEAQQSGLRQEDIARHLGVSPGRVSQMKKAAAEGSEHKAPTGPLDPSPRVLVERALPTPPATRGSKSLYLTEAQQQGLKPERKMLFVGQEPANEHVALGLRVEPGENVIARRKMFWANEIPVRISTSYFRVDVGENTRLDGEGFVLPTLQAAIEGMGHRFGNATETLTARPATPYEADLLDIPGEWVVQVLRVSYSTEDVPVHALETICAASRHSFPIGQVTGSDQF</sequence>
<dbReference type="PANTHER" id="PTHR44846:SF17">
    <property type="entry name" value="GNTR-FAMILY TRANSCRIPTIONAL REGULATOR"/>
    <property type="match status" value="1"/>
</dbReference>
<feature type="compositionally biased region" description="Basic and acidic residues" evidence="1">
    <location>
        <begin position="74"/>
        <end position="83"/>
    </location>
</feature>
<dbReference type="InterPro" id="IPR028978">
    <property type="entry name" value="Chorismate_lyase_/UTRA_dom_sf"/>
</dbReference>
<dbReference type="InterPro" id="IPR036388">
    <property type="entry name" value="WH-like_DNA-bd_sf"/>
</dbReference>
<reference evidence="3 4" key="1">
    <citation type="submission" date="2023-07" db="EMBL/GenBank/DDBJ databases">
        <authorList>
            <person name="Girao M."/>
            <person name="Carvalho M.F."/>
        </authorList>
    </citation>
    <scope>NUCLEOTIDE SEQUENCE [LARGE SCALE GENOMIC DNA]</scope>
    <source>
        <strain evidence="3 4">66/93</strain>
    </source>
</reference>
<evidence type="ECO:0000313" key="4">
    <source>
        <dbReference type="Proteomes" id="UP001348641"/>
    </source>
</evidence>
<protein>
    <submittedName>
        <fullName evidence="3">UTRA domain-containing protein</fullName>
    </submittedName>
</protein>
<evidence type="ECO:0000256" key="1">
    <source>
        <dbReference type="SAM" id="MobiDB-lite"/>
    </source>
</evidence>
<dbReference type="SUPFAM" id="SSF46689">
    <property type="entry name" value="Homeodomain-like"/>
    <property type="match status" value="1"/>
</dbReference>